<dbReference type="PANTHER" id="PTHR11010:SF109">
    <property type="entry name" value="PEPTIDASE, FAMILY S28, PUTATIVE (AFU_ORTHOLOGUE AFUA_4G03790)-RELATED"/>
    <property type="match status" value="1"/>
</dbReference>
<dbReference type="GO" id="GO:0008239">
    <property type="term" value="F:dipeptidyl-peptidase activity"/>
    <property type="evidence" value="ECO:0007669"/>
    <property type="project" value="TreeGrafter"/>
</dbReference>
<feature type="signal peptide" evidence="6">
    <location>
        <begin position="1"/>
        <end position="21"/>
    </location>
</feature>
<dbReference type="Proteomes" id="UP000799537">
    <property type="component" value="Unassembled WGS sequence"/>
</dbReference>
<evidence type="ECO:0000256" key="1">
    <source>
        <dbReference type="ARBA" id="ARBA00011079"/>
    </source>
</evidence>
<evidence type="ECO:0000256" key="3">
    <source>
        <dbReference type="ARBA" id="ARBA00022729"/>
    </source>
</evidence>
<keyword evidence="2" id="KW-0645">Protease</keyword>
<proteinExistence type="inferred from homology"/>
<dbReference type="EMBL" id="ML993615">
    <property type="protein sequence ID" value="KAF2162031.1"/>
    <property type="molecule type" value="Genomic_DNA"/>
</dbReference>
<dbReference type="Gene3D" id="3.40.50.1820">
    <property type="entry name" value="alpha/beta hydrolase"/>
    <property type="match status" value="2"/>
</dbReference>
<evidence type="ECO:0000256" key="4">
    <source>
        <dbReference type="ARBA" id="ARBA00022801"/>
    </source>
</evidence>
<name>A0A6A6C4S8_ZASCE</name>
<evidence type="ECO:0000256" key="6">
    <source>
        <dbReference type="SAM" id="SignalP"/>
    </source>
</evidence>
<evidence type="ECO:0000256" key="5">
    <source>
        <dbReference type="ARBA" id="ARBA00023180"/>
    </source>
</evidence>
<comment type="similarity">
    <text evidence="1">Belongs to the peptidase S28 family.</text>
</comment>
<organism evidence="7 8">
    <name type="scientific">Zasmidium cellare ATCC 36951</name>
    <dbReference type="NCBI Taxonomy" id="1080233"/>
    <lineage>
        <taxon>Eukaryota</taxon>
        <taxon>Fungi</taxon>
        <taxon>Dikarya</taxon>
        <taxon>Ascomycota</taxon>
        <taxon>Pezizomycotina</taxon>
        <taxon>Dothideomycetes</taxon>
        <taxon>Dothideomycetidae</taxon>
        <taxon>Mycosphaerellales</taxon>
        <taxon>Mycosphaerellaceae</taxon>
        <taxon>Zasmidium</taxon>
    </lineage>
</organism>
<dbReference type="InterPro" id="IPR029058">
    <property type="entry name" value="AB_hydrolase_fold"/>
</dbReference>
<dbReference type="Pfam" id="PF05577">
    <property type="entry name" value="Peptidase_S28"/>
    <property type="match status" value="1"/>
</dbReference>
<dbReference type="OrthoDB" id="1735038at2759"/>
<evidence type="ECO:0000313" key="7">
    <source>
        <dbReference type="EMBL" id="KAF2162031.1"/>
    </source>
</evidence>
<dbReference type="GO" id="GO:0006508">
    <property type="term" value="P:proteolysis"/>
    <property type="evidence" value="ECO:0007669"/>
    <property type="project" value="UniProtKB-KW"/>
</dbReference>
<feature type="chain" id="PRO_5025381995" evidence="6">
    <location>
        <begin position="22"/>
        <end position="572"/>
    </location>
</feature>
<dbReference type="GeneID" id="54561831"/>
<evidence type="ECO:0000313" key="8">
    <source>
        <dbReference type="Proteomes" id="UP000799537"/>
    </source>
</evidence>
<sequence>MTERSPFFWLLLALSVSLVSSSALIRTAKTTSITEVNITLPVDHFTKTDTRVFNNRYWYNDKYYKRGGPVVIFDLGEAGVTPDTVAAAIGGSDDIYSPVLEIAKSHSGLALVWEHRYYGASQPCPVNDKYVANVDPRCSYQYLTVDQALEDVVYTSKHPNFPGYSQAELDALSSGKTPWIFVGGSYAGARAAWIRVRSPEAIYASWSSSATVAPLVDGSSYFNTQARTLPSNCSADVNAALQYIDSVLGGNDNASVSDMQIRLATTNNAINSGFNVNTSSQADANSLSKSDLVSGLIRAYLGDFQYDGPSSKFCDHLESFNIKSSPETADIHTVLQNGGDGVASDKGLIGSGNSARSVANAYMWACVAQKQPILGSNSSSTAAENVKDNMFKNIEPADSSADFNFGWTVVTETGGFQSWSPEYAELQKGKVVLSRFADQATLRDGYISSFAGVNTSLIPATPRVDHVLKYGGWNMTPSNVMFTVGEYDPWRPFTVLGVDQEIGAPLRTATKDVPKCDVAPAQSEVFGLVYPNAAHVSDGTISQSALEPDSPPAVGFDLFHAALKEWLPCFGT</sequence>
<accession>A0A6A6C4S8</accession>
<evidence type="ECO:0000256" key="2">
    <source>
        <dbReference type="ARBA" id="ARBA00022670"/>
    </source>
</evidence>
<dbReference type="SUPFAM" id="SSF53474">
    <property type="entry name" value="alpha/beta-Hydrolases"/>
    <property type="match status" value="1"/>
</dbReference>
<keyword evidence="5" id="KW-0325">Glycoprotein</keyword>
<keyword evidence="4" id="KW-0378">Hydrolase</keyword>
<gene>
    <name evidence="7" type="ORF">M409DRAFT_27411</name>
</gene>
<protein>
    <submittedName>
        <fullName evidence="7">Uncharacterized protein</fullName>
    </submittedName>
</protein>
<keyword evidence="3 6" id="KW-0732">Signal</keyword>
<reference evidence="7" key="1">
    <citation type="journal article" date="2020" name="Stud. Mycol.">
        <title>101 Dothideomycetes genomes: a test case for predicting lifestyles and emergence of pathogens.</title>
        <authorList>
            <person name="Haridas S."/>
            <person name="Albert R."/>
            <person name="Binder M."/>
            <person name="Bloem J."/>
            <person name="Labutti K."/>
            <person name="Salamov A."/>
            <person name="Andreopoulos B."/>
            <person name="Baker S."/>
            <person name="Barry K."/>
            <person name="Bills G."/>
            <person name="Bluhm B."/>
            <person name="Cannon C."/>
            <person name="Castanera R."/>
            <person name="Culley D."/>
            <person name="Daum C."/>
            <person name="Ezra D."/>
            <person name="Gonzalez J."/>
            <person name="Henrissat B."/>
            <person name="Kuo A."/>
            <person name="Liang C."/>
            <person name="Lipzen A."/>
            <person name="Lutzoni F."/>
            <person name="Magnuson J."/>
            <person name="Mondo S."/>
            <person name="Nolan M."/>
            <person name="Ohm R."/>
            <person name="Pangilinan J."/>
            <person name="Park H.-J."/>
            <person name="Ramirez L."/>
            <person name="Alfaro M."/>
            <person name="Sun H."/>
            <person name="Tritt A."/>
            <person name="Yoshinaga Y."/>
            <person name="Zwiers L.-H."/>
            <person name="Turgeon B."/>
            <person name="Goodwin S."/>
            <person name="Spatafora J."/>
            <person name="Crous P."/>
            <person name="Grigoriev I."/>
        </authorList>
    </citation>
    <scope>NUCLEOTIDE SEQUENCE</scope>
    <source>
        <strain evidence="7">ATCC 36951</strain>
    </source>
</reference>
<dbReference type="PANTHER" id="PTHR11010">
    <property type="entry name" value="PROTEASE S28 PRO-X CARBOXYPEPTIDASE-RELATED"/>
    <property type="match status" value="1"/>
</dbReference>
<dbReference type="GO" id="GO:0070008">
    <property type="term" value="F:serine-type exopeptidase activity"/>
    <property type="evidence" value="ECO:0007669"/>
    <property type="project" value="InterPro"/>
</dbReference>
<dbReference type="InterPro" id="IPR008758">
    <property type="entry name" value="Peptidase_S28"/>
</dbReference>
<dbReference type="RefSeq" id="XP_033662920.1">
    <property type="nucleotide sequence ID" value="XM_033808559.1"/>
</dbReference>
<dbReference type="AlphaFoldDB" id="A0A6A6C4S8"/>
<keyword evidence="8" id="KW-1185">Reference proteome</keyword>